<dbReference type="RefSeq" id="WP_121623235.1">
    <property type="nucleotide sequence ID" value="NZ_JACIIW010000005.1"/>
</dbReference>
<evidence type="ECO:0000256" key="1">
    <source>
        <dbReference type="ARBA" id="ARBA00022729"/>
    </source>
</evidence>
<dbReference type="SMART" id="SM00062">
    <property type="entry name" value="PBPb"/>
    <property type="match status" value="1"/>
</dbReference>
<feature type="domain" description="Solute-binding protein family 3/N-terminal" evidence="3">
    <location>
        <begin position="40"/>
        <end position="276"/>
    </location>
</feature>
<dbReference type="SUPFAM" id="SSF53850">
    <property type="entry name" value="Periplasmic binding protein-like II"/>
    <property type="match status" value="1"/>
</dbReference>
<protein>
    <submittedName>
        <fullName evidence="4">Ectoine/hydroxyectoine ABC transporter substrate-binding protein EhuB</fullName>
    </submittedName>
</protein>
<feature type="chain" id="PRO_5018090779" evidence="2">
    <location>
        <begin position="29"/>
        <end position="294"/>
    </location>
</feature>
<keyword evidence="5" id="KW-1185">Reference proteome</keyword>
<dbReference type="PANTHER" id="PTHR35936">
    <property type="entry name" value="MEMBRANE-BOUND LYTIC MUREIN TRANSGLYCOSYLASE F"/>
    <property type="match status" value="1"/>
</dbReference>
<comment type="caution">
    <text evidence="4">The sequence shown here is derived from an EMBL/GenBank/DDBJ whole genome shotgun (WGS) entry which is preliminary data.</text>
</comment>
<dbReference type="Proteomes" id="UP000269692">
    <property type="component" value="Unassembled WGS sequence"/>
</dbReference>
<dbReference type="GO" id="GO:0051470">
    <property type="term" value="P:ectoine transmembrane transport"/>
    <property type="evidence" value="ECO:0007669"/>
    <property type="project" value="InterPro"/>
</dbReference>
<dbReference type="AlphaFoldDB" id="A0A3L7AGV0"/>
<dbReference type="Pfam" id="PF00497">
    <property type="entry name" value="SBP_bac_3"/>
    <property type="match status" value="1"/>
</dbReference>
<organism evidence="4 5">
    <name type="scientific">Xanthobacter tagetidis</name>
    <dbReference type="NCBI Taxonomy" id="60216"/>
    <lineage>
        <taxon>Bacteria</taxon>
        <taxon>Pseudomonadati</taxon>
        <taxon>Pseudomonadota</taxon>
        <taxon>Alphaproteobacteria</taxon>
        <taxon>Hyphomicrobiales</taxon>
        <taxon>Xanthobacteraceae</taxon>
        <taxon>Xanthobacter</taxon>
    </lineage>
</organism>
<reference evidence="4 5" key="1">
    <citation type="submission" date="2018-10" db="EMBL/GenBank/DDBJ databases">
        <title>Xanthobacter tagetidis genome sequencing and assembly.</title>
        <authorList>
            <person name="Maclea K.S."/>
            <person name="Goen A.E."/>
            <person name="Fatima S.A."/>
        </authorList>
    </citation>
    <scope>NUCLEOTIDE SEQUENCE [LARGE SCALE GENOMIC DNA]</scope>
    <source>
        <strain evidence="4 5">ATCC 700314</strain>
    </source>
</reference>
<dbReference type="OrthoDB" id="9768183at2"/>
<dbReference type="GO" id="GO:0033294">
    <property type="term" value="F:ectoine binding"/>
    <property type="evidence" value="ECO:0007669"/>
    <property type="project" value="InterPro"/>
</dbReference>
<keyword evidence="1 2" id="KW-0732">Signal</keyword>
<dbReference type="InterPro" id="IPR001638">
    <property type="entry name" value="Solute-binding_3/MltF_N"/>
</dbReference>
<dbReference type="PANTHER" id="PTHR35936:SF17">
    <property type="entry name" value="ARGININE-BINDING EXTRACELLULAR PROTEIN ARTP"/>
    <property type="match status" value="1"/>
</dbReference>
<feature type="signal peptide" evidence="2">
    <location>
        <begin position="1"/>
        <end position="28"/>
    </location>
</feature>
<evidence type="ECO:0000256" key="2">
    <source>
        <dbReference type="SAM" id="SignalP"/>
    </source>
</evidence>
<gene>
    <name evidence="4" type="primary">ehuB</name>
    <name evidence="4" type="ORF">D9R14_10260</name>
</gene>
<sequence length="294" mass="31160">MGKRFQSAFTAIAVSALAGLYALPPAQAADTKDRILSEKKLVAGIHNGKPWGYNTPDGNVEGFNVDVVRAVFEPLGVKEIKFVTGDFGSLIPGLLSNRFDIVDSAVVITEERCKLVSFGDPELTSVDALLVKKGNPNKIASFNDVIRNPQLKIGGSRGSQQAKNAELAGVTGDQLQLFQNTESTISALVAGRVDGITFTSGTANALLATPQVAASVERATPFTGRTDANGKLVVSYVAAVFRPQDEDLRTLFNKRLAELKADGTIAKIMAKYGFSPDEKAPDGLTSTEVCAGKK</sequence>
<proteinExistence type="predicted"/>
<dbReference type="EMBL" id="RCTF01000007">
    <property type="protein sequence ID" value="RLP78642.1"/>
    <property type="molecule type" value="Genomic_DNA"/>
</dbReference>
<dbReference type="Gene3D" id="3.40.190.10">
    <property type="entry name" value="Periplasmic binding protein-like II"/>
    <property type="match status" value="2"/>
</dbReference>
<evidence type="ECO:0000259" key="3">
    <source>
        <dbReference type="SMART" id="SM00062"/>
    </source>
</evidence>
<evidence type="ECO:0000313" key="4">
    <source>
        <dbReference type="EMBL" id="RLP78642.1"/>
    </source>
</evidence>
<dbReference type="InterPro" id="IPR014337">
    <property type="entry name" value="Ectoine_EhuB"/>
</dbReference>
<evidence type="ECO:0000313" key="5">
    <source>
        <dbReference type="Proteomes" id="UP000269692"/>
    </source>
</evidence>
<accession>A0A3L7AGV0</accession>
<name>A0A3L7AGV0_9HYPH</name>
<dbReference type="NCBIfam" id="TIGR02995">
    <property type="entry name" value="ectoine_ehuB"/>
    <property type="match status" value="1"/>
</dbReference>